<dbReference type="OrthoDB" id="5379943at2759"/>
<protein>
    <submittedName>
        <fullName evidence="2">Uncharacterized protein</fullName>
    </submittedName>
</protein>
<proteinExistence type="predicted"/>
<sequence>MGIQNGGGPGPEGLTMTVYLDKMEVVKISDTGRGIPVPKSNDIDYRYSAQEKPPQMEPLNPISIEQPKGPSFRIKNRHRLGLSGPTGNSTLRPTNELVW</sequence>
<evidence type="ECO:0000313" key="3">
    <source>
        <dbReference type="Proteomes" id="UP000187203"/>
    </source>
</evidence>
<dbReference type="InterPro" id="IPR016182">
    <property type="entry name" value="Cu_amine_oxidase_N-reg"/>
</dbReference>
<dbReference type="SUPFAM" id="SSF54416">
    <property type="entry name" value="Amine oxidase N-terminal region"/>
    <property type="match status" value="1"/>
</dbReference>
<dbReference type="Proteomes" id="UP000187203">
    <property type="component" value="Unassembled WGS sequence"/>
</dbReference>
<comment type="caution">
    <text evidence="2">The sequence shown here is derived from an EMBL/GenBank/DDBJ whole genome shotgun (WGS) entry which is preliminary data.</text>
</comment>
<dbReference type="EMBL" id="AWUE01018426">
    <property type="protein sequence ID" value="OMO80487.1"/>
    <property type="molecule type" value="Genomic_DNA"/>
</dbReference>
<name>A0A1R3ID20_9ROSI</name>
<gene>
    <name evidence="2" type="ORF">COLO4_24070</name>
</gene>
<keyword evidence="3" id="KW-1185">Reference proteome</keyword>
<evidence type="ECO:0000256" key="1">
    <source>
        <dbReference type="SAM" id="MobiDB-lite"/>
    </source>
</evidence>
<feature type="region of interest" description="Disordered" evidence="1">
    <location>
        <begin position="52"/>
        <end position="99"/>
    </location>
</feature>
<organism evidence="2 3">
    <name type="scientific">Corchorus olitorius</name>
    <dbReference type="NCBI Taxonomy" id="93759"/>
    <lineage>
        <taxon>Eukaryota</taxon>
        <taxon>Viridiplantae</taxon>
        <taxon>Streptophyta</taxon>
        <taxon>Embryophyta</taxon>
        <taxon>Tracheophyta</taxon>
        <taxon>Spermatophyta</taxon>
        <taxon>Magnoliopsida</taxon>
        <taxon>eudicotyledons</taxon>
        <taxon>Gunneridae</taxon>
        <taxon>Pentapetalae</taxon>
        <taxon>rosids</taxon>
        <taxon>malvids</taxon>
        <taxon>Malvales</taxon>
        <taxon>Malvaceae</taxon>
        <taxon>Grewioideae</taxon>
        <taxon>Apeibeae</taxon>
        <taxon>Corchorus</taxon>
    </lineage>
</organism>
<dbReference type="STRING" id="93759.A0A1R3ID20"/>
<reference evidence="3" key="1">
    <citation type="submission" date="2013-09" db="EMBL/GenBank/DDBJ databases">
        <title>Corchorus olitorius genome sequencing.</title>
        <authorList>
            <person name="Alam M."/>
            <person name="Haque M.S."/>
            <person name="Islam M.S."/>
            <person name="Emdad E.M."/>
            <person name="Islam M.M."/>
            <person name="Ahmed B."/>
            <person name="Halim A."/>
            <person name="Hossen Q.M.M."/>
            <person name="Hossain M.Z."/>
            <person name="Ahmed R."/>
            <person name="Khan M.M."/>
            <person name="Islam R."/>
            <person name="Rashid M.M."/>
            <person name="Khan S.A."/>
            <person name="Rahman M.S."/>
            <person name="Alam M."/>
            <person name="Yahiya A.S."/>
            <person name="Khan M.S."/>
            <person name="Azam M.S."/>
            <person name="Haque T."/>
            <person name="Lashkar M.Z.H."/>
            <person name="Akhand A.I."/>
            <person name="Morshed G."/>
            <person name="Roy S."/>
            <person name="Uddin K.S."/>
            <person name="Rabeya T."/>
            <person name="Hossain A.S."/>
            <person name="Chowdhury A."/>
            <person name="Snigdha A.R."/>
            <person name="Mortoza M.S."/>
            <person name="Matin S.A."/>
            <person name="Hoque S.M.E."/>
            <person name="Islam M.K."/>
            <person name="Roy D.K."/>
            <person name="Haider R."/>
            <person name="Moosa M.M."/>
            <person name="Elias S.M."/>
            <person name="Hasan A.M."/>
            <person name="Jahan S."/>
            <person name="Shafiuddin M."/>
            <person name="Mahmood N."/>
            <person name="Shommy N.S."/>
        </authorList>
    </citation>
    <scope>NUCLEOTIDE SEQUENCE [LARGE SCALE GENOMIC DNA]</scope>
    <source>
        <strain evidence="3">cv. O-4</strain>
    </source>
</reference>
<dbReference type="GO" id="GO:0048038">
    <property type="term" value="F:quinone binding"/>
    <property type="evidence" value="ECO:0007669"/>
    <property type="project" value="InterPro"/>
</dbReference>
<evidence type="ECO:0000313" key="2">
    <source>
        <dbReference type="EMBL" id="OMO80487.1"/>
    </source>
</evidence>
<dbReference type="GO" id="GO:0008131">
    <property type="term" value="F:primary methylamine oxidase activity"/>
    <property type="evidence" value="ECO:0007669"/>
    <property type="project" value="InterPro"/>
</dbReference>
<dbReference type="GO" id="GO:0009308">
    <property type="term" value="P:amine metabolic process"/>
    <property type="evidence" value="ECO:0007669"/>
    <property type="project" value="InterPro"/>
</dbReference>
<dbReference type="GO" id="GO:0005507">
    <property type="term" value="F:copper ion binding"/>
    <property type="evidence" value="ECO:0007669"/>
    <property type="project" value="InterPro"/>
</dbReference>
<dbReference type="AlphaFoldDB" id="A0A1R3ID20"/>
<accession>A0A1R3ID20</accession>